<sequence length="189" mass="21578">MSSLPPRQRVPDRYYRHPQTAAILEALEDESDLSAGQVDDLLDQFFVETATWSLYLWEEKYGITVDESKPLADRRAAVRDKMTAAGNTTAEMVRQLAMAMTGYEARVVVNSADYSFSLEFLGESNTLADIDVSQVQNMVEQIKPAHLRFIISGLTWADVESVLLTWQWFEDNPTTWEQFESKFCVHAKE</sequence>
<evidence type="ECO:0000313" key="2">
    <source>
        <dbReference type="Proteomes" id="UP000719500"/>
    </source>
</evidence>
<comment type="caution">
    <text evidence="1">The sequence shown here is derived from an EMBL/GenBank/DDBJ whole genome shotgun (WGS) entry which is preliminary data.</text>
</comment>
<proteinExistence type="predicted"/>
<dbReference type="Proteomes" id="UP000719500">
    <property type="component" value="Unassembled WGS sequence"/>
</dbReference>
<keyword evidence="2" id="KW-1185">Reference proteome</keyword>
<dbReference type="EMBL" id="JACSNX010000013">
    <property type="protein sequence ID" value="MBM6851611.1"/>
    <property type="molecule type" value="Genomic_DNA"/>
</dbReference>
<accession>A0ABS2FXK3</accession>
<dbReference type="InterPro" id="IPR018755">
    <property type="entry name" value="Phage_Mu_Gp48"/>
</dbReference>
<evidence type="ECO:0000313" key="1">
    <source>
        <dbReference type="EMBL" id="MBM6851611.1"/>
    </source>
</evidence>
<gene>
    <name evidence="1" type="ORF">H9X91_09215</name>
</gene>
<protein>
    <submittedName>
        <fullName evidence="1">DUF2313 domain-containing protein</fullName>
    </submittedName>
</protein>
<reference evidence="1 2" key="1">
    <citation type="journal article" date="2021" name="Sci. Rep.">
        <title>The distribution of antibiotic resistance genes in chicken gut microbiota commensals.</title>
        <authorList>
            <person name="Juricova H."/>
            <person name="Matiasovicova J."/>
            <person name="Kubasova T."/>
            <person name="Cejkova D."/>
            <person name="Rychlik I."/>
        </authorList>
    </citation>
    <scope>NUCLEOTIDE SEQUENCE [LARGE SCALE GENOMIC DNA]</scope>
    <source>
        <strain evidence="1 2">An411</strain>
    </source>
</reference>
<name>A0ABS2FXK3_9FIRM</name>
<organism evidence="1 2">
    <name type="scientific">Oscillibacter valericigenes</name>
    <dbReference type="NCBI Taxonomy" id="351091"/>
    <lineage>
        <taxon>Bacteria</taxon>
        <taxon>Bacillati</taxon>
        <taxon>Bacillota</taxon>
        <taxon>Clostridia</taxon>
        <taxon>Eubacteriales</taxon>
        <taxon>Oscillospiraceae</taxon>
        <taxon>Oscillibacter</taxon>
    </lineage>
</organism>
<dbReference type="RefSeq" id="WP_204804533.1">
    <property type="nucleotide sequence ID" value="NZ_JACSNX010000013.1"/>
</dbReference>
<dbReference type="Pfam" id="PF10076">
    <property type="entry name" value="Phage_Mu_Gp48"/>
    <property type="match status" value="1"/>
</dbReference>